<dbReference type="RefSeq" id="WP_345540364.1">
    <property type="nucleotide sequence ID" value="NZ_BAABGJ010000076.1"/>
</dbReference>
<dbReference type="SUPFAM" id="SSF48008">
    <property type="entry name" value="GntR ligand-binding domain-like"/>
    <property type="match status" value="1"/>
</dbReference>
<dbReference type="Gene3D" id="1.10.10.10">
    <property type="entry name" value="Winged helix-like DNA-binding domain superfamily/Winged helix DNA-binding domain"/>
    <property type="match status" value="1"/>
</dbReference>
<dbReference type="InterPro" id="IPR036388">
    <property type="entry name" value="WH-like_DNA-bd_sf"/>
</dbReference>
<evidence type="ECO:0000256" key="4">
    <source>
        <dbReference type="SAM" id="MobiDB-lite"/>
    </source>
</evidence>
<accession>A0ABP8I6R8</accession>
<evidence type="ECO:0000313" key="7">
    <source>
        <dbReference type="Proteomes" id="UP001500975"/>
    </source>
</evidence>
<name>A0ABP8I6R8_9BURK</name>
<reference evidence="7" key="1">
    <citation type="journal article" date="2019" name="Int. J. Syst. Evol. Microbiol.">
        <title>The Global Catalogue of Microorganisms (GCM) 10K type strain sequencing project: providing services to taxonomists for standard genome sequencing and annotation.</title>
        <authorList>
            <consortium name="The Broad Institute Genomics Platform"/>
            <consortium name="The Broad Institute Genome Sequencing Center for Infectious Disease"/>
            <person name="Wu L."/>
            <person name="Ma J."/>
        </authorList>
    </citation>
    <scope>NUCLEOTIDE SEQUENCE [LARGE SCALE GENOMIC DNA]</scope>
    <source>
        <strain evidence="7">JCM 17804</strain>
    </source>
</reference>
<protein>
    <submittedName>
        <fullName evidence="6">GntR family transcriptional regulator</fullName>
    </submittedName>
</protein>
<feature type="region of interest" description="Disordered" evidence="4">
    <location>
        <begin position="1"/>
        <end position="22"/>
    </location>
</feature>
<gene>
    <name evidence="6" type="ORF">GCM10023165_41950</name>
</gene>
<evidence type="ECO:0000313" key="6">
    <source>
        <dbReference type="EMBL" id="GAA4352551.1"/>
    </source>
</evidence>
<dbReference type="Gene3D" id="1.20.120.530">
    <property type="entry name" value="GntR ligand-binding domain-like"/>
    <property type="match status" value="1"/>
</dbReference>
<dbReference type="InterPro" id="IPR008920">
    <property type="entry name" value="TF_FadR/GntR_C"/>
</dbReference>
<feature type="region of interest" description="Disordered" evidence="4">
    <location>
        <begin position="244"/>
        <end position="266"/>
    </location>
</feature>
<dbReference type="InterPro" id="IPR000524">
    <property type="entry name" value="Tscrpt_reg_HTH_GntR"/>
</dbReference>
<dbReference type="EMBL" id="BAABGJ010000076">
    <property type="protein sequence ID" value="GAA4352551.1"/>
    <property type="molecule type" value="Genomic_DNA"/>
</dbReference>
<feature type="compositionally biased region" description="Low complexity" evidence="4">
    <location>
        <begin position="247"/>
        <end position="260"/>
    </location>
</feature>
<comment type="caution">
    <text evidence="6">The sequence shown here is derived from an EMBL/GenBank/DDBJ whole genome shotgun (WGS) entry which is preliminary data.</text>
</comment>
<dbReference type="InterPro" id="IPR011711">
    <property type="entry name" value="GntR_C"/>
</dbReference>
<dbReference type="Pfam" id="PF07729">
    <property type="entry name" value="FCD"/>
    <property type="match status" value="1"/>
</dbReference>
<dbReference type="InterPro" id="IPR036390">
    <property type="entry name" value="WH_DNA-bd_sf"/>
</dbReference>
<keyword evidence="3" id="KW-0804">Transcription</keyword>
<proteinExistence type="predicted"/>
<dbReference type="SUPFAM" id="SSF46785">
    <property type="entry name" value="Winged helix' DNA-binding domain"/>
    <property type="match status" value="1"/>
</dbReference>
<keyword evidence="2" id="KW-0238">DNA-binding</keyword>
<dbReference type="Pfam" id="PF00392">
    <property type="entry name" value="GntR"/>
    <property type="match status" value="1"/>
</dbReference>
<dbReference type="Proteomes" id="UP001500975">
    <property type="component" value="Unassembled WGS sequence"/>
</dbReference>
<evidence type="ECO:0000259" key="5">
    <source>
        <dbReference type="PROSITE" id="PS50949"/>
    </source>
</evidence>
<sequence length="266" mass="28497">MPAARPTRTVAPSDASSSDATEASVDERVYAAVSQALLSGRLRPGTPLRERALAEALGCTRGAIRKVLARLGAEKKLVLEHNRGAFVPDPSVEDMRGIYRARRIVEAGLIATLCGRLTREQAAALRRHVQAEQRAFKEERRADAIRLAGEFHLLLAQMAASADLLFYLQRLVGNTELYKALFDTPEAACCAPREHEQIIEALAGPSLERAMAVALNHLDDLEQRVLAGAAARQAPDDLASLFAAAATPSPRGGSASTGSRRGSRSA</sequence>
<dbReference type="SMART" id="SM00345">
    <property type="entry name" value="HTH_GNTR"/>
    <property type="match status" value="1"/>
</dbReference>
<feature type="domain" description="HTH gntR-type" evidence="5">
    <location>
        <begin position="23"/>
        <end position="90"/>
    </location>
</feature>
<organism evidence="6 7">
    <name type="scientific">Variovorax defluvii</name>
    <dbReference type="NCBI Taxonomy" id="913761"/>
    <lineage>
        <taxon>Bacteria</taxon>
        <taxon>Pseudomonadati</taxon>
        <taxon>Pseudomonadota</taxon>
        <taxon>Betaproteobacteria</taxon>
        <taxon>Burkholderiales</taxon>
        <taxon>Comamonadaceae</taxon>
        <taxon>Variovorax</taxon>
    </lineage>
</organism>
<dbReference type="PROSITE" id="PS50949">
    <property type="entry name" value="HTH_GNTR"/>
    <property type="match status" value="1"/>
</dbReference>
<keyword evidence="1" id="KW-0805">Transcription regulation</keyword>
<dbReference type="SMART" id="SM00895">
    <property type="entry name" value="FCD"/>
    <property type="match status" value="1"/>
</dbReference>
<feature type="compositionally biased region" description="Low complexity" evidence="4">
    <location>
        <begin position="9"/>
        <end position="22"/>
    </location>
</feature>
<evidence type="ECO:0000256" key="1">
    <source>
        <dbReference type="ARBA" id="ARBA00023015"/>
    </source>
</evidence>
<dbReference type="PANTHER" id="PTHR43537">
    <property type="entry name" value="TRANSCRIPTIONAL REGULATOR, GNTR FAMILY"/>
    <property type="match status" value="1"/>
</dbReference>
<dbReference type="PANTHER" id="PTHR43537:SF53">
    <property type="entry name" value="HTH-TYPE TRANSCRIPTIONAL REPRESSOR NANR"/>
    <property type="match status" value="1"/>
</dbReference>
<evidence type="ECO:0000256" key="3">
    <source>
        <dbReference type="ARBA" id="ARBA00023163"/>
    </source>
</evidence>
<keyword evidence="7" id="KW-1185">Reference proteome</keyword>
<evidence type="ECO:0000256" key="2">
    <source>
        <dbReference type="ARBA" id="ARBA00023125"/>
    </source>
</evidence>